<dbReference type="Proteomes" id="UP000001940">
    <property type="component" value="Chromosome X"/>
</dbReference>
<accession>Q95Q41</accession>
<dbReference type="FunCoup" id="Q95Q41">
    <property type="interactions" value="17"/>
</dbReference>
<feature type="transmembrane region" description="Helical" evidence="1">
    <location>
        <begin position="205"/>
        <end position="227"/>
    </location>
</feature>
<keyword evidence="1" id="KW-1133">Transmembrane helix</keyword>
<dbReference type="KEGG" id="cel:CELE_ZC13.2"/>
<dbReference type="OrthoDB" id="5832583at2759"/>
<dbReference type="SMR" id="Q95Q41"/>
<dbReference type="AGR" id="WB:WBGene00022503"/>
<reference evidence="2 3" key="1">
    <citation type="journal article" date="1998" name="Science">
        <title>Genome sequence of the nematode C. elegans: a platform for investigating biology.</title>
        <authorList>
            <consortium name="The C. elegans sequencing consortium"/>
            <person name="Sulson J.E."/>
            <person name="Waterston R."/>
        </authorList>
    </citation>
    <scope>NUCLEOTIDE SEQUENCE [LARGE SCALE GENOMIC DNA]</scope>
    <source>
        <strain evidence="2 3">Bristol N2</strain>
    </source>
</reference>
<dbReference type="PaxDb" id="6239-ZC13.2"/>
<dbReference type="EMBL" id="BX284606">
    <property type="protein sequence ID" value="CCD70625.1"/>
    <property type="molecule type" value="Genomic_DNA"/>
</dbReference>
<sequence>MAHLNHAYLENPQNGGQDPQRRALNSLSPTFFIKPKTTGLISLFIQTVILIISASISLFFFYHVGGYEYTHWNENSTILEPINHNINKIPLPMSEGANSLVSTVSRKLDFLEIPYLYNDSADVETVNLLLDSSGVPDIFMENASFGIEQVPMTTVIIGDIEFDWLEVIRISTIVYLVIICFWFGSGVFFIFTIRCEVLDTAIFNTTILILVVLFQIAHAGLVTSLIFFQREMSWRTLSITIGTIVILFCCAFLGFVCITLNCGWVKYIDYMHGKKKCSICSLFSLCCGKKEPLEAATSNGTAPTNTRPYEDDVPLDRFDAF</sequence>
<evidence type="ECO:0000313" key="3">
    <source>
        <dbReference type="Proteomes" id="UP000001940"/>
    </source>
</evidence>
<dbReference type="WormBase" id="ZC13.2">
    <property type="protein sequence ID" value="CE29614"/>
    <property type="gene ID" value="WBGene00022503"/>
</dbReference>
<evidence type="ECO:0000313" key="4">
    <source>
        <dbReference type="WormBase" id="ZC13.2"/>
    </source>
</evidence>
<dbReference type="AlphaFoldDB" id="Q95Q41"/>
<feature type="transmembrane region" description="Helical" evidence="1">
    <location>
        <begin position="40"/>
        <end position="62"/>
    </location>
</feature>
<dbReference type="CTD" id="180438"/>
<evidence type="ECO:0000313" key="2">
    <source>
        <dbReference type="EMBL" id="CCD70625.1"/>
    </source>
</evidence>
<keyword evidence="1 2" id="KW-0812">Transmembrane</keyword>
<dbReference type="GeneID" id="180438"/>
<dbReference type="UCSC" id="ZC13.2">
    <property type="organism name" value="c. elegans"/>
</dbReference>
<gene>
    <name evidence="2" type="ORF">CELE_ZC13.2</name>
    <name evidence="2 4" type="ORF">ZC13.2</name>
</gene>
<dbReference type="RefSeq" id="NP_508172.1">
    <property type="nucleotide sequence ID" value="NM_075771.3"/>
</dbReference>
<dbReference type="HOGENOM" id="CLU_855875_0_0_1"/>
<name>Q95Q41_CAEEL</name>
<keyword evidence="3" id="KW-1185">Reference proteome</keyword>
<protein>
    <submittedName>
        <fullName evidence="2">Transmembrane protein</fullName>
    </submittedName>
</protein>
<organism evidence="2 3">
    <name type="scientific">Caenorhabditis elegans</name>
    <dbReference type="NCBI Taxonomy" id="6239"/>
    <lineage>
        <taxon>Eukaryota</taxon>
        <taxon>Metazoa</taxon>
        <taxon>Ecdysozoa</taxon>
        <taxon>Nematoda</taxon>
        <taxon>Chromadorea</taxon>
        <taxon>Rhabditida</taxon>
        <taxon>Rhabditina</taxon>
        <taxon>Rhabditomorpha</taxon>
        <taxon>Rhabditoidea</taxon>
        <taxon>Rhabditidae</taxon>
        <taxon>Peloderinae</taxon>
        <taxon>Caenorhabditis</taxon>
    </lineage>
</organism>
<proteinExistence type="predicted"/>
<keyword evidence="1" id="KW-0472">Membrane</keyword>
<evidence type="ECO:0000256" key="1">
    <source>
        <dbReference type="SAM" id="Phobius"/>
    </source>
</evidence>
<dbReference type="Bgee" id="WBGene00022503">
    <property type="expression patterns" value="Expressed in pharyngeal muscle cell (C elegans) and 3 other cell types or tissues"/>
</dbReference>
<dbReference type="eggNOG" id="ENOG502SARK">
    <property type="taxonomic scope" value="Eukaryota"/>
</dbReference>
<dbReference type="InParanoid" id="Q95Q41"/>
<dbReference type="OMA" id="MCILWLL"/>
<feature type="transmembrane region" description="Helical" evidence="1">
    <location>
        <begin position="239"/>
        <end position="265"/>
    </location>
</feature>
<feature type="transmembrane region" description="Helical" evidence="1">
    <location>
        <begin position="173"/>
        <end position="193"/>
    </location>
</feature>